<dbReference type="Proteomes" id="UP000293162">
    <property type="component" value="Unassembled WGS sequence"/>
</dbReference>
<proteinExistence type="predicted"/>
<sequence length="182" mass="20666">MKNNYLKTLVLLLISINLYAQDKTAFGLSAIYNFPLQTVGAGFRIQMPVANRFALVPQIKYMPSFNNIHEAYGGINLHYFILNNTFSLGHKKVVNPKRPVLYLAAGVEYNRWINYERTVNTKANRNNVLPEAGLGLSAGGNFIRLFAEAKYNILWNESYGEVGVLFFPFNDRLSRKNVCPKP</sequence>
<evidence type="ECO:0000313" key="2">
    <source>
        <dbReference type="EMBL" id="RYU95769.1"/>
    </source>
</evidence>
<keyword evidence="3" id="KW-1185">Reference proteome</keyword>
<evidence type="ECO:0000313" key="3">
    <source>
        <dbReference type="Proteomes" id="UP000293162"/>
    </source>
</evidence>
<dbReference type="RefSeq" id="WP_130020908.1">
    <property type="nucleotide sequence ID" value="NZ_SEWF01000012.1"/>
</dbReference>
<dbReference type="EMBL" id="SEWF01000012">
    <property type="protein sequence ID" value="RYU95769.1"/>
    <property type="molecule type" value="Genomic_DNA"/>
</dbReference>
<reference evidence="2 3" key="1">
    <citation type="submission" date="2019-02" db="EMBL/GenBank/DDBJ databases">
        <title>Bacterial novel species Emticicia sp. 17J42-9 isolated from soil.</title>
        <authorList>
            <person name="Jung H.-Y."/>
        </authorList>
    </citation>
    <scope>NUCLEOTIDE SEQUENCE [LARGE SCALE GENOMIC DNA]</scope>
    <source>
        <strain evidence="2 3">17J42-9</strain>
    </source>
</reference>
<comment type="caution">
    <text evidence="2">The sequence shown here is derived from an EMBL/GenBank/DDBJ whole genome shotgun (WGS) entry which is preliminary data.</text>
</comment>
<evidence type="ECO:0000256" key="1">
    <source>
        <dbReference type="SAM" id="SignalP"/>
    </source>
</evidence>
<protein>
    <recommendedName>
        <fullName evidence="4">Outer membrane protein beta-barrel domain-containing protein</fullName>
    </recommendedName>
</protein>
<feature type="signal peptide" evidence="1">
    <location>
        <begin position="1"/>
        <end position="20"/>
    </location>
</feature>
<dbReference type="AlphaFoldDB" id="A0A4Q5M189"/>
<gene>
    <name evidence="2" type="ORF">EWM59_10425</name>
</gene>
<feature type="chain" id="PRO_5020272654" description="Outer membrane protein beta-barrel domain-containing protein" evidence="1">
    <location>
        <begin position="21"/>
        <end position="182"/>
    </location>
</feature>
<accession>A0A4Q5M189</accession>
<keyword evidence="1" id="KW-0732">Signal</keyword>
<evidence type="ECO:0008006" key="4">
    <source>
        <dbReference type="Google" id="ProtNLM"/>
    </source>
</evidence>
<dbReference type="OrthoDB" id="947541at2"/>
<name>A0A4Q5M189_9BACT</name>
<organism evidence="2 3">
    <name type="scientific">Emticicia agri</name>
    <dbReference type="NCBI Taxonomy" id="2492393"/>
    <lineage>
        <taxon>Bacteria</taxon>
        <taxon>Pseudomonadati</taxon>
        <taxon>Bacteroidota</taxon>
        <taxon>Cytophagia</taxon>
        <taxon>Cytophagales</taxon>
        <taxon>Leadbetterellaceae</taxon>
        <taxon>Emticicia</taxon>
    </lineage>
</organism>